<name>A0A4Q7M3F9_9MICO</name>
<protein>
    <submittedName>
        <fullName evidence="1">Uncharacterized protein</fullName>
    </submittedName>
</protein>
<evidence type="ECO:0000313" key="1">
    <source>
        <dbReference type="EMBL" id="RZS62456.1"/>
    </source>
</evidence>
<dbReference type="AlphaFoldDB" id="A0A4Q7M3F9"/>
<keyword evidence="2" id="KW-1185">Reference proteome</keyword>
<reference evidence="1 2" key="1">
    <citation type="submission" date="2019-02" db="EMBL/GenBank/DDBJ databases">
        <title>Sequencing the genomes of 1000 actinobacteria strains.</title>
        <authorList>
            <person name="Klenk H.-P."/>
        </authorList>
    </citation>
    <scope>NUCLEOTIDE SEQUENCE [LARGE SCALE GENOMIC DNA]</scope>
    <source>
        <strain evidence="1 2">DSM 16932</strain>
    </source>
</reference>
<dbReference type="RefSeq" id="WP_130415914.1">
    <property type="nucleotide sequence ID" value="NZ_SGWX01000001.1"/>
</dbReference>
<gene>
    <name evidence="1" type="ORF">EV386_2789</name>
</gene>
<sequence>MAGMTGGGAGWQPGLAFGRDAGTELRAARDALATALDELGRAGALGWRSRAADAFRERLADVVVAARRDATALDTVSLAVQRLESR</sequence>
<proteinExistence type="predicted"/>
<organism evidence="1 2">
    <name type="scientific">Xylanimonas ulmi</name>
    <dbReference type="NCBI Taxonomy" id="228973"/>
    <lineage>
        <taxon>Bacteria</taxon>
        <taxon>Bacillati</taxon>
        <taxon>Actinomycetota</taxon>
        <taxon>Actinomycetes</taxon>
        <taxon>Micrococcales</taxon>
        <taxon>Promicromonosporaceae</taxon>
        <taxon>Xylanimonas</taxon>
    </lineage>
</organism>
<comment type="caution">
    <text evidence="1">The sequence shown here is derived from an EMBL/GenBank/DDBJ whole genome shotgun (WGS) entry which is preliminary data.</text>
</comment>
<evidence type="ECO:0000313" key="2">
    <source>
        <dbReference type="Proteomes" id="UP000293852"/>
    </source>
</evidence>
<dbReference type="EMBL" id="SGWX01000001">
    <property type="protein sequence ID" value="RZS62456.1"/>
    <property type="molecule type" value="Genomic_DNA"/>
</dbReference>
<dbReference type="Proteomes" id="UP000293852">
    <property type="component" value="Unassembled WGS sequence"/>
</dbReference>
<accession>A0A4Q7M3F9</accession>